<dbReference type="InterPro" id="IPR028978">
    <property type="entry name" value="Chorismate_lyase_/UTRA_dom_sf"/>
</dbReference>
<name>A0A7W9CC57_9MICO</name>
<evidence type="ECO:0000313" key="5">
    <source>
        <dbReference type="EMBL" id="MBB5742882.1"/>
    </source>
</evidence>
<dbReference type="PANTHER" id="PTHR44846:SF1">
    <property type="entry name" value="MANNOSYL-D-GLYCERATE TRANSPORT_METABOLISM SYSTEM REPRESSOR MNGR-RELATED"/>
    <property type="match status" value="1"/>
</dbReference>
<dbReference type="SUPFAM" id="SSF46785">
    <property type="entry name" value="Winged helix' DNA-binding domain"/>
    <property type="match status" value="1"/>
</dbReference>
<evidence type="ECO:0000256" key="2">
    <source>
        <dbReference type="ARBA" id="ARBA00023125"/>
    </source>
</evidence>
<dbReference type="SUPFAM" id="SSF64288">
    <property type="entry name" value="Chorismate lyase-like"/>
    <property type="match status" value="1"/>
</dbReference>
<dbReference type="Proteomes" id="UP000517712">
    <property type="component" value="Unassembled WGS sequence"/>
</dbReference>
<dbReference type="InterPro" id="IPR011663">
    <property type="entry name" value="UTRA"/>
</dbReference>
<keyword evidence="6" id="KW-1185">Reference proteome</keyword>
<dbReference type="GO" id="GO:0045892">
    <property type="term" value="P:negative regulation of DNA-templated transcription"/>
    <property type="evidence" value="ECO:0007669"/>
    <property type="project" value="TreeGrafter"/>
</dbReference>
<dbReference type="EMBL" id="JACHMU010000001">
    <property type="protein sequence ID" value="MBB5742882.1"/>
    <property type="molecule type" value="Genomic_DNA"/>
</dbReference>
<dbReference type="PRINTS" id="PR00035">
    <property type="entry name" value="HTHGNTR"/>
</dbReference>
<dbReference type="GO" id="GO:0003677">
    <property type="term" value="F:DNA binding"/>
    <property type="evidence" value="ECO:0007669"/>
    <property type="project" value="UniProtKB-KW"/>
</dbReference>
<proteinExistence type="predicted"/>
<sequence>MTSPEGGTKRDLVRRHVEDMIGAGLSPHERLPTERELAETLEVNRQTVRGALDELEREGVVYRLQGAGTFVSEARISKSFELTSFSEDMRARNMRPGSQSIDLQVGAAGQTVGYALGLSPREDVVRVRRVRTADDIPICLEESTFAAASVPGLEGGIEGDSLYDDIRQRFGLVAVRADQEIHAVVLDEEQAAALQTPPFSPAFLVRRTTYDARSRPIEYAESVYRGDRYSYQLSITRP</sequence>
<evidence type="ECO:0000259" key="4">
    <source>
        <dbReference type="PROSITE" id="PS50949"/>
    </source>
</evidence>
<organism evidence="5 6">
    <name type="scientific">Microbacterium ginsengiterrae</name>
    <dbReference type="NCBI Taxonomy" id="546115"/>
    <lineage>
        <taxon>Bacteria</taxon>
        <taxon>Bacillati</taxon>
        <taxon>Actinomycetota</taxon>
        <taxon>Actinomycetes</taxon>
        <taxon>Micrococcales</taxon>
        <taxon>Microbacteriaceae</taxon>
        <taxon>Microbacterium</taxon>
    </lineage>
</organism>
<dbReference type="Pfam" id="PF00392">
    <property type="entry name" value="GntR"/>
    <property type="match status" value="1"/>
</dbReference>
<dbReference type="InterPro" id="IPR036388">
    <property type="entry name" value="WH-like_DNA-bd_sf"/>
</dbReference>
<dbReference type="Gene3D" id="3.40.1410.10">
    <property type="entry name" value="Chorismate lyase-like"/>
    <property type="match status" value="1"/>
</dbReference>
<dbReference type="SMART" id="SM00866">
    <property type="entry name" value="UTRA"/>
    <property type="match status" value="1"/>
</dbReference>
<dbReference type="InterPro" id="IPR000524">
    <property type="entry name" value="Tscrpt_reg_HTH_GntR"/>
</dbReference>
<evidence type="ECO:0000256" key="3">
    <source>
        <dbReference type="ARBA" id="ARBA00023163"/>
    </source>
</evidence>
<dbReference type="AlphaFoldDB" id="A0A7W9CC57"/>
<keyword evidence="2" id="KW-0238">DNA-binding</keyword>
<comment type="caution">
    <text evidence="5">The sequence shown here is derived from an EMBL/GenBank/DDBJ whole genome shotgun (WGS) entry which is preliminary data.</text>
</comment>
<dbReference type="GO" id="GO:0003700">
    <property type="term" value="F:DNA-binding transcription factor activity"/>
    <property type="evidence" value="ECO:0007669"/>
    <property type="project" value="InterPro"/>
</dbReference>
<dbReference type="Gene3D" id="1.10.10.10">
    <property type="entry name" value="Winged helix-like DNA-binding domain superfamily/Winged helix DNA-binding domain"/>
    <property type="match status" value="1"/>
</dbReference>
<dbReference type="InterPro" id="IPR050679">
    <property type="entry name" value="Bact_HTH_transcr_reg"/>
</dbReference>
<dbReference type="PANTHER" id="PTHR44846">
    <property type="entry name" value="MANNOSYL-D-GLYCERATE TRANSPORT/METABOLISM SYSTEM REPRESSOR MNGR-RELATED"/>
    <property type="match status" value="1"/>
</dbReference>
<keyword evidence="1" id="KW-0805">Transcription regulation</keyword>
<reference evidence="5 6" key="1">
    <citation type="submission" date="2020-08" db="EMBL/GenBank/DDBJ databases">
        <title>Sequencing the genomes of 1000 actinobacteria strains.</title>
        <authorList>
            <person name="Klenk H.-P."/>
        </authorList>
    </citation>
    <scope>NUCLEOTIDE SEQUENCE [LARGE SCALE GENOMIC DNA]</scope>
    <source>
        <strain evidence="5 6">DSM 24823</strain>
    </source>
</reference>
<dbReference type="SMART" id="SM00345">
    <property type="entry name" value="HTH_GNTR"/>
    <property type="match status" value="1"/>
</dbReference>
<feature type="domain" description="HTH gntR-type" evidence="4">
    <location>
        <begin position="6"/>
        <end position="74"/>
    </location>
</feature>
<evidence type="ECO:0000256" key="1">
    <source>
        <dbReference type="ARBA" id="ARBA00023015"/>
    </source>
</evidence>
<keyword evidence="3" id="KW-0804">Transcription</keyword>
<accession>A0A7W9CC57</accession>
<dbReference type="PROSITE" id="PS50949">
    <property type="entry name" value="HTH_GNTR"/>
    <property type="match status" value="1"/>
</dbReference>
<dbReference type="RefSeq" id="WP_144794246.1">
    <property type="nucleotide sequence ID" value="NZ_BAAAPG010000001.1"/>
</dbReference>
<evidence type="ECO:0000313" key="6">
    <source>
        <dbReference type="Proteomes" id="UP000517712"/>
    </source>
</evidence>
<dbReference type="InterPro" id="IPR036390">
    <property type="entry name" value="WH_DNA-bd_sf"/>
</dbReference>
<dbReference type="CDD" id="cd07377">
    <property type="entry name" value="WHTH_GntR"/>
    <property type="match status" value="1"/>
</dbReference>
<dbReference type="Pfam" id="PF07702">
    <property type="entry name" value="UTRA"/>
    <property type="match status" value="1"/>
</dbReference>
<gene>
    <name evidence="5" type="ORF">HD600_001379</name>
</gene>
<protein>
    <submittedName>
        <fullName evidence="5">GntR family transcriptional regulator</fullName>
    </submittedName>
</protein>